<gene>
    <name evidence="1" type="ORF">B4088_0939</name>
</gene>
<reference evidence="1 2" key="1">
    <citation type="submission" date="2015-09" db="EMBL/GenBank/DDBJ databases">
        <title>Bacillus cereus food isolates.</title>
        <authorList>
            <person name="Boekhorst J."/>
        </authorList>
    </citation>
    <scope>NUCLEOTIDE SEQUENCE [LARGE SCALE GENOMIC DNA]</scope>
    <source>
        <strain evidence="1 2">B4088</strain>
    </source>
</reference>
<comment type="caution">
    <text evidence="1">The sequence shown here is derived from an EMBL/GenBank/DDBJ whole genome shotgun (WGS) entry which is preliminary data.</text>
</comment>
<protein>
    <submittedName>
        <fullName evidence="1">Uncharacterized protein</fullName>
    </submittedName>
</protein>
<dbReference type="PATRIC" id="fig|1396.535.peg.1009"/>
<dbReference type="Proteomes" id="UP000076482">
    <property type="component" value="Unassembled WGS sequence"/>
</dbReference>
<evidence type="ECO:0000313" key="2">
    <source>
        <dbReference type="Proteomes" id="UP000076482"/>
    </source>
</evidence>
<accession>A0A164QEM0</accession>
<organism evidence="1 2">
    <name type="scientific">Bacillus cereus</name>
    <dbReference type="NCBI Taxonomy" id="1396"/>
    <lineage>
        <taxon>Bacteria</taxon>
        <taxon>Bacillati</taxon>
        <taxon>Bacillota</taxon>
        <taxon>Bacilli</taxon>
        <taxon>Bacillales</taxon>
        <taxon>Bacillaceae</taxon>
        <taxon>Bacillus</taxon>
        <taxon>Bacillus cereus group</taxon>
    </lineage>
</organism>
<evidence type="ECO:0000313" key="1">
    <source>
        <dbReference type="EMBL" id="KZD71209.1"/>
    </source>
</evidence>
<dbReference type="AlphaFoldDB" id="A0A164QEM0"/>
<proteinExistence type="predicted"/>
<dbReference type="EMBL" id="LJKE01000020">
    <property type="protein sequence ID" value="KZD71209.1"/>
    <property type="molecule type" value="Genomic_DNA"/>
</dbReference>
<sequence>MLYSDWTKQKKISFHSSLSYSVLSFVKDFNDTNEMSITKTMVQNEEQLEILIQQFYFSWLRRASSRQHQWTLEEGAQILSGPFFYEVKPNIVMYFNRFAVS</sequence>
<dbReference type="RefSeq" id="WP_063260106.1">
    <property type="nucleotide sequence ID" value="NZ_LJKE01000020.1"/>
</dbReference>
<name>A0A164QEM0_BACCE</name>